<reference evidence="3 4" key="1">
    <citation type="submission" date="2018-06" db="EMBL/GenBank/DDBJ databases">
        <title>Natronomonas sp. F16-60 a new haloarchaeon isolated from a solar saltern of Isla Cristina, Huelva, Spain.</title>
        <authorList>
            <person name="Duran-Viseras A."/>
            <person name="Sanchez-Porro C."/>
            <person name="Ventosa A."/>
        </authorList>
    </citation>
    <scope>NUCLEOTIDE SEQUENCE [LARGE SCALE GENOMIC DNA]</scope>
    <source>
        <strain evidence="3 4">F16-60</strain>
    </source>
</reference>
<keyword evidence="4" id="KW-1185">Reference proteome</keyword>
<feature type="coiled-coil region" evidence="1">
    <location>
        <begin position="155"/>
        <end position="206"/>
    </location>
</feature>
<feature type="region of interest" description="Disordered" evidence="2">
    <location>
        <begin position="1"/>
        <end position="30"/>
    </location>
</feature>
<evidence type="ECO:0000256" key="2">
    <source>
        <dbReference type="SAM" id="MobiDB-lite"/>
    </source>
</evidence>
<comment type="caution">
    <text evidence="3">The sequence shown here is derived from an EMBL/GenBank/DDBJ whole genome shotgun (WGS) entry which is preliminary data.</text>
</comment>
<gene>
    <name evidence="3" type="ORF">DP107_07865</name>
</gene>
<organism evidence="3 4">
    <name type="scientific">Haloglomus irregulare</name>
    <dbReference type="NCBI Taxonomy" id="2234134"/>
    <lineage>
        <taxon>Archaea</taxon>
        <taxon>Methanobacteriati</taxon>
        <taxon>Methanobacteriota</taxon>
        <taxon>Stenosarchaea group</taxon>
        <taxon>Halobacteria</taxon>
        <taxon>Halobacteriales</taxon>
        <taxon>Natronomonadaceae</taxon>
        <taxon>Haloglomus</taxon>
    </lineage>
</organism>
<dbReference type="InParanoid" id="A0A554NBV7"/>
<dbReference type="Pfam" id="PF25254">
    <property type="entry name" value="DUF7856"/>
    <property type="match status" value="1"/>
</dbReference>
<name>A0A554NBV7_9EURY</name>
<dbReference type="EMBL" id="QMDX01000003">
    <property type="protein sequence ID" value="TSD14863.1"/>
    <property type="molecule type" value="Genomic_DNA"/>
</dbReference>
<keyword evidence="1" id="KW-0175">Coiled coil</keyword>
<protein>
    <submittedName>
        <fullName evidence="3">Uncharacterized protein</fullName>
    </submittedName>
</protein>
<dbReference type="InterPro" id="IPR057178">
    <property type="entry name" value="DUF7856"/>
</dbReference>
<dbReference type="Proteomes" id="UP000319894">
    <property type="component" value="Unassembled WGS sequence"/>
</dbReference>
<dbReference type="RefSeq" id="WP_144261581.1">
    <property type="nucleotide sequence ID" value="NZ_QMDX01000003.1"/>
</dbReference>
<accession>A0A554NBV7</accession>
<dbReference type="AlphaFoldDB" id="A0A554NBV7"/>
<evidence type="ECO:0000313" key="4">
    <source>
        <dbReference type="Proteomes" id="UP000319894"/>
    </source>
</evidence>
<proteinExistence type="predicted"/>
<sequence length="280" mass="29283">MSPAATVRVRLGGGGHDGRAVDLAGTEAPPPDELVAAVRDEDDGRVRCPTPGPVHEHVGLVGGRAGALARRHAMAAVARSRGHRAPNREQVETLADRLGALDPPAATLTAARERVAEAGADVTERREHVASLRGRVRALREAGEEAAATAAGADLADAAAALSEAETERAAAEQALERARRRARGARDARERRLELEDRVANERRESRAALADAVRERVDAAVVAVPGTSATRLADADPVTARLALARVARLDAPVVLAARRFPDAAAAVGWLDAPVLRA</sequence>
<evidence type="ECO:0000313" key="3">
    <source>
        <dbReference type="EMBL" id="TSD14863.1"/>
    </source>
</evidence>
<evidence type="ECO:0000256" key="1">
    <source>
        <dbReference type="SAM" id="Coils"/>
    </source>
</evidence>